<dbReference type="OrthoDB" id="524326at2759"/>
<feature type="compositionally biased region" description="Low complexity" evidence="2">
    <location>
        <begin position="1074"/>
        <end position="1083"/>
    </location>
</feature>
<dbReference type="CDD" id="cd00052">
    <property type="entry name" value="EH"/>
    <property type="match status" value="3"/>
</dbReference>
<feature type="compositionally biased region" description="Low complexity" evidence="2">
    <location>
        <begin position="416"/>
        <end position="439"/>
    </location>
</feature>
<reference evidence="5 6" key="1">
    <citation type="submission" date="2017-03" db="EMBL/GenBank/DDBJ databases">
        <title>Widespread Adenine N6-methylation of Active Genes in Fungi.</title>
        <authorList>
            <consortium name="DOE Joint Genome Institute"/>
            <person name="Mondo S.J."/>
            <person name="Dannebaum R.O."/>
            <person name="Kuo R.C."/>
            <person name="Louie K.B."/>
            <person name="Bewick A.J."/>
            <person name="Labutti K."/>
            <person name="Haridas S."/>
            <person name="Kuo A."/>
            <person name="Salamov A."/>
            <person name="Ahrendt S.R."/>
            <person name="Lau R."/>
            <person name="Bowen B.P."/>
            <person name="Lipzen A."/>
            <person name="Sullivan W."/>
            <person name="Andreopoulos W.B."/>
            <person name="Clum A."/>
            <person name="Lindquist E."/>
            <person name="Daum C."/>
            <person name="Northen T.R."/>
            <person name="Ramamoorthy G."/>
            <person name="Schmitz R.J."/>
            <person name="Gryganskyi A."/>
            <person name="Culley D."/>
            <person name="Magnuson J."/>
            <person name="James T.Y."/>
            <person name="O'Malley M.A."/>
            <person name="Stajich J.E."/>
            <person name="Spatafora J.W."/>
            <person name="Visel A."/>
            <person name="Grigoriev I.V."/>
        </authorList>
    </citation>
    <scope>NUCLEOTIDE SEQUENCE [LARGE SCALE GENOMIC DNA]</scope>
    <source>
        <strain evidence="5 6">NRRL Y-17943</strain>
    </source>
</reference>
<feature type="region of interest" description="Disordered" evidence="2">
    <location>
        <begin position="85"/>
        <end position="127"/>
    </location>
</feature>
<feature type="compositionally biased region" description="Polar residues" evidence="2">
    <location>
        <begin position="917"/>
        <end position="928"/>
    </location>
</feature>
<dbReference type="PROSITE" id="PS50031">
    <property type="entry name" value="EH"/>
    <property type="match status" value="3"/>
</dbReference>
<organism evidence="5 6">
    <name type="scientific">Kockovaella imperatae</name>
    <dbReference type="NCBI Taxonomy" id="4999"/>
    <lineage>
        <taxon>Eukaryota</taxon>
        <taxon>Fungi</taxon>
        <taxon>Dikarya</taxon>
        <taxon>Basidiomycota</taxon>
        <taxon>Agaricomycotina</taxon>
        <taxon>Tremellomycetes</taxon>
        <taxon>Tremellales</taxon>
        <taxon>Cuniculitremaceae</taxon>
        <taxon>Kockovaella</taxon>
    </lineage>
</organism>
<evidence type="ECO:0000313" key="5">
    <source>
        <dbReference type="EMBL" id="ORX34776.1"/>
    </source>
</evidence>
<feature type="domain" description="EH" evidence="3">
    <location>
        <begin position="131"/>
        <end position="221"/>
    </location>
</feature>
<feature type="domain" description="EF-hand" evidence="4">
    <location>
        <begin position="8"/>
        <end position="43"/>
    </location>
</feature>
<evidence type="ECO:0000256" key="2">
    <source>
        <dbReference type="SAM" id="MobiDB-lite"/>
    </source>
</evidence>
<dbReference type="AlphaFoldDB" id="A0A1Y1UB96"/>
<dbReference type="STRING" id="4999.A0A1Y1UB96"/>
<protein>
    <submittedName>
        <fullName evidence="5">Uncharacterized protein</fullName>
    </submittedName>
</protein>
<dbReference type="Proteomes" id="UP000193218">
    <property type="component" value="Unassembled WGS sequence"/>
</dbReference>
<feature type="domain" description="EF-hand" evidence="4">
    <location>
        <begin position="330"/>
        <end position="365"/>
    </location>
</feature>
<dbReference type="InParanoid" id="A0A1Y1UB96"/>
<dbReference type="PROSITE" id="PS50222">
    <property type="entry name" value="EF_HAND_2"/>
    <property type="match status" value="2"/>
</dbReference>
<evidence type="ECO:0000313" key="6">
    <source>
        <dbReference type="Proteomes" id="UP000193218"/>
    </source>
</evidence>
<dbReference type="InterPro" id="IPR000261">
    <property type="entry name" value="EH_dom"/>
</dbReference>
<feature type="coiled-coil region" evidence="1">
    <location>
        <begin position="515"/>
        <end position="640"/>
    </location>
</feature>
<feature type="compositionally biased region" description="Polar residues" evidence="2">
    <location>
        <begin position="858"/>
        <end position="867"/>
    </location>
</feature>
<dbReference type="GO" id="GO:0006897">
    <property type="term" value="P:endocytosis"/>
    <property type="evidence" value="ECO:0007669"/>
    <property type="project" value="TreeGrafter"/>
</dbReference>
<evidence type="ECO:0000256" key="1">
    <source>
        <dbReference type="SAM" id="Coils"/>
    </source>
</evidence>
<dbReference type="SUPFAM" id="SSF47473">
    <property type="entry name" value="EF-hand"/>
    <property type="match status" value="3"/>
</dbReference>
<name>A0A1Y1UB96_9TREE</name>
<feature type="domain" description="EH" evidence="3">
    <location>
        <begin position="9"/>
        <end position="98"/>
    </location>
</feature>
<comment type="caution">
    <text evidence="5">The sequence shown here is derived from an EMBL/GenBank/DDBJ whole genome shotgun (WGS) entry which is preliminary data.</text>
</comment>
<dbReference type="RefSeq" id="XP_021869018.1">
    <property type="nucleotide sequence ID" value="XM_022016774.1"/>
</dbReference>
<feature type="compositionally biased region" description="Acidic residues" evidence="2">
    <location>
        <begin position="882"/>
        <end position="898"/>
    </location>
</feature>
<dbReference type="InterPro" id="IPR002048">
    <property type="entry name" value="EF_hand_dom"/>
</dbReference>
<dbReference type="Gene3D" id="1.10.238.10">
    <property type="entry name" value="EF-hand"/>
    <property type="match status" value="3"/>
</dbReference>
<feature type="domain" description="EH" evidence="3">
    <location>
        <begin position="297"/>
        <end position="386"/>
    </location>
</feature>
<dbReference type="GO" id="GO:0005737">
    <property type="term" value="C:cytoplasm"/>
    <property type="evidence" value="ECO:0007669"/>
    <property type="project" value="TreeGrafter"/>
</dbReference>
<feature type="compositionally biased region" description="Basic and acidic residues" evidence="2">
    <location>
        <begin position="899"/>
        <end position="910"/>
    </location>
</feature>
<feature type="compositionally biased region" description="Polar residues" evidence="2">
    <location>
        <begin position="731"/>
        <end position="748"/>
    </location>
</feature>
<feature type="region of interest" description="Disordered" evidence="2">
    <location>
        <begin position="416"/>
        <end position="469"/>
    </location>
</feature>
<keyword evidence="1" id="KW-0175">Coiled coil</keyword>
<feature type="region of interest" description="Disordered" evidence="2">
    <location>
        <begin position="217"/>
        <end position="249"/>
    </location>
</feature>
<feature type="compositionally biased region" description="Basic and acidic residues" evidence="2">
    <location>
        <begin position="811"/>
        <end position="821"/>
    </location>
</feature>
<proteinExistence type="predicted"/>
<dbReference type="GO" id="GO:0005886">
    <property type="term" value="C:plasma membrane"/>
    <property type="evidence" value="ECO:0007669"/>
    <property type="project" value="TreeGrafter"/>
</dbReference>
<accession>A0A1Y1UB96</accession>
<feature type="compositionally biased region" description="Polar residues" evidence="2">
    <location>
        <begin position="1014"/>
        <end position="1028"/>
    </location>
</feature>
<dbReference type="GO" id="GO:0016197">
    <property type="term" value="P:endosomal transport"/>
    <property type="evidence" value="ECO:0007669"/>
    <property type="project" value="TreeGrafter"/>
</dbReference>
<feature type="compositionally biased region" description="Basic and acidic residues" evidence="2">
    <location>
        <begin position="700"/>
        <end position="715"/>
    </location>
</feature>
<sequence>MASSFSAQERQYYDKLFDAVDKDGSGVLPGQDALPFLTSSRLSQQTLGEVWAIADPGNNGFLTKDGWYKAARIIGWLQKGGQTTVQESLASRPGPLPTFEGQAPPPTQFSGSAGAAASSGGASLPPLTPADRTKFTRIFVSCGPQNGLVSGDKAREVFLKSKLDYEKLGQIWNLADTQQRGNLDLTDFIVAMYLIQSSMANPSLTLPSTLPNGVYEAASGGRPAARTGPMSPIVSQHTGGSTGSPIRAQHTGTPALQQQLTGQSATGVPPRSSTITSLASASAFAPNTPAWDVSSEEKAASDRFFSQLDTQNRGVIDGDVAVPFMLQSQLDETSLASIWDLADIRHEGKLDRDEFAVALHLINAKLAGQNIPSVLPSSLVPPSLRSTFQAAPQNSSSGPSSVTKDLFDLFDDEPTMAAPIASSPASPAPASRAPPSTTTFLPQPPSRKSTVQTPRQPFSPAPTSVFASTFAPSSDLLGDEAGTPSNITDASADVGNMRNQLSATNENLDKLGKSRGELEQSAQASQDEISQLETDLSNARVRHEAESKAVSDLRARVSEQKDKVQELRGSVIAAESDLSAMKSEKDELEQALLRDKEEVRSLQKRMKDVNDEKTSLKALLEKLRKEARQQKGMVSIAKKQLATSETGRDAAQKDLDLHTSQVAEAAAIPLPSTPRALSPVATGVSQRSNNPFDRLGLSRSESREQPVNDSTRPKNENVLAPVDTDDRRNSESPQGQSATMNQVPTNPSADEALTSKGAEALFEDDPFGSSIEDPISASVAADHTSKSPDSGPPAPSQKTDFDAAFADFDDEPQHTLEDGDKNASASFDEPDSLDGPLQASLSAQDMSPAVQDEHQDLNPAQKTTAVETSPIDESPIENQQAIEEDTVSSDDDEGPEDLEGAHPYRAKEDTVVPSPDVASSTPAITQTVDKIRRSAPAPPVRSTEPSGSQATAAAEGPKSSPKSSQRSPDFANFDDEDFDFTDQPPSTVQQTGVSEPSKAFDDEFAAFDDEFDSKTPSQPNTGSDNSKSFELVSPPANGGQLQASKAFATEDRDEWGMLTAGSTSNAPPLSFDDAFGSAFEPSPSFEPPAEAPTSHLQPPAPPERRATEAQVDDIEDVKKASHLTGFSSANLATVMRHGLFALPGRRGIGCERI</sequence>
<dbReference type="SMART" id="SM00027">
    <property type="entry name" value="EH"/>
    <property type="match status" value="3"/>
</dbReference>
<feature type="compositionally biased region" description="Acidic residues" evidence="2">
    <location>
        <begin position="1002"/>
        <end position="1011"/>
    </location>
</feature>
<dbReference type="Pfam" id="PF12763">
    <property type="entry name" value="EH"/>
    <property type="match status" value="3"/>
</dbReference>
<evidence type="ECO:0000259" key="4">
    <source>
        <dbReference type="PROSITE" id="PS50222"/>
    </source>
</evidence>
<dbReference type="PANTHER" id="PTHR11216:SF170">
    <property type="entry name" value="DYNAMIN ASSOCIATED PROTEIN 160, ISOFORM D"/>
    <property type="match status" value="1"/>
</dbReference>
<dbReference type="EMBL" id="NBSH01000013">
    <property type="protein sequence ID" value="ORX34776.1"/>
    <property type="molecule type" value="Genomic_DNA"/>
</dbReference>
<feature type="region of interest" description="Disordered" evidence="2">
    <location>
        <begin position="666"/>
        <end position="1112"/>
    </location>
</feature>
<dbReference type="GO" id="GO:0005509">
    <property type="term" value="F:calcium ion binding"/>
    <property type="evidence" value="ECO:0007669"/>
    <property type="project" value="InterPro"/>
</dbReference>
<evidence type="ECO:0000259" key="3">
    <source>
        <dbReference type="PROSITE" id="PS50031"/>
    </source>
</evidence>
<keyword evidence="6" id="KW-1185">Reference proteome</keyword>
<feature type="compositionally biased region" description="Polar residues" evidence="2">
    <location>
        <begin position="446"/>
        <end position="469"/>
    </location>
</feature>
<feature type="compositionally biased region" description="Low complexity" evidence="2">
    <location>
        <begin position="110"/>
        <end position="123"/>
    </location>
</feature>
<gene>
    <name evidence="5" type="ORF">BD324DRAFT_634936</name>
</gene>
<dbReference type="PANTHER" id="PTHR11216">
    <property type="entry name" value="EH DOMAIN"/>
    <property type="match status" value="1"/>
</dbReference>
<dbReference type="InterPro" id="IPR011992">
    <property type="entry name" value="EF-hand-dom_pair"/>
</dbReference>
<feature type="compositionally biased region" description="Polar residues" evidence="2">
    <location>
        <begin position="983"/>
        <end position="994"/>
    </location>
</feature>
<dbReference type="GeneID" id="33558583"/>